<dbReference type="InterPro" id="IPR003593">
    <property type="entry name" value="AAA+_ATPase"/>
</dbReference>
<feature type="transmembrane region" description="Helical" evidence="8">
    <location>
        <begin position="468"/>
        <end position="493"/>
    </location>
</feature>
<name>A0A507BV51_9FUNG</name>
<accession>A0A507BV51</accession>
<comment type="caution">
    <text evidence="10">The sequence shown here is derived from an EMBL/GenBank/DDBJ whole genome shotgun (WGS) entry which is preliminary data.</text>
</comment>
<dbReference type="Pfam" id="PF19055">
    <property type="entry name" value="ABC2_membrane_7"/>
    <property type="match status" value="1"/>
</dbReference>
<dbReference type="GO" id="GO:0016020">
    <property type="term" value="C:membrane"/>
    <property type="evidence" value="ECO:0007669"/>
    <property type="project" value="UniProtKB-SubCell"/>
</dbReference>
<evidence type="ECO:0000256" key="3">
    <source>
        <dbReference type="ARBA" id="ARBA00022692"/>
    </source>
</evidence>
<evidence type="ECO:0000256" key="7">
    <source>
        <dbReference type="ARBA" id="ARBA00023136"/>
    </source>
</evidence>
<reference evidence="10 11" key="1">
    <citation type="journal article" date="2019" name="Sci. Rep.">
        <title>Comparative genomics of chytrid fungi reveal insights into the obligate biotrophic and pathogenic lifestyle of Synchytrium endobioticum.</title>
        <authorList>
            <person name="van de Vossenberg B.T.L.H."/>
            <person name="Warris S."/>
            <person name="Nguyen H.D.T."/>
            <person name="van Gent-Pelzer M.P.E."/>
            <person name="Joly D.L."/>
            <person name="van de Geest H.C."/>
            <person name="Bonants P.J.M."/>
            <person name="Smith D.S."/>
            <person name="Levesque C.A."/>
            <person name="van der Lee T.A.J."/>
        </authorList>
    </citation>
    <scope>NUCLEOTIDE SEQUENCE [LARGE SCALE GENOMIC DNA]</scope>
    <source>
        <strain evidence="10 11">JEL517</strain>
    </source>
</reference>
<evidence type="ECO:0000256" key="8">
    <source>
        <dbReference type="SAM" id="Phobius"/>
    </source>
</evidence>
<protein>
    <recommendedName>
        <fullName evidence="9">ABC transporter domain-containing protein</fullName>
    </recommendedName>
</protein>
<feature type="transmembrane region" description="Helical" evidence="8">
    <location>
        <begin position="1191"/>
        <end position="1211"/>
    </location>
</feature>
<dbReference type="GO" id="GO:0005524">
    <property type="term" value="F:ATP binding"/>
    <property type="evidence" value="ECO:0007669"/>
    <property type="project" value="UniProtKB-KW"/>
</dbReference>
<keyword evidence="6 8" id="KW-1133">Transmembrane helix</keyword>
<feature type="transmembrane region" description="Helical" evidence="8">
    <location>
        <begin position="580"/>
        <end position="605"/>
    </location>
</feature>
<sequence>MADSICRAQSHRSSAATIARPLGSALEFRDIKYRITSNGKTRRILNASAFGINSSGFVCLLGGSGSGKTTLLNILANRIYTGRITGEIRVDGKERSALFYSEIGFVESDDLMYEQLTVRETLMYAAKLKLPQTMTYNEKRSRVDSVISRLGLLECADSIIGGNLFRSISTGERRRVAIGVELLSHPKLLFLDEPTSGLDAFWAQEVVGIVKRDSLRTNTTTIMCLHQPRKEILEMFNLIYIMSNSGSLTFCGSLSEAYTYFASIGHPIPATRNPADYLVELSSIRPESIEESGTSARRVKLLIESWKVQEPSLFPPFHSRTLKLETHNKPIYTIQTFLKRVTTLLHRELVMFGRDRRATFMTLFITLVSSILLGLVYIKLLLDQNSLNSRLGLLFGISGSRFLMPAFYIAQILPDLKPLIARERVKNFFNIYEYYVAKFLVSAIIPMSQCLMMTFTIYYMVGLQPDRFIGFLIMNILASLSGCAFGFFVSVLATDSTQAQFITAFIAAFSNQFTGFLILVSEMPRALFWLHYITPSAYIMSALSTNELNGLNFSCNADATNCFQTGEQVVSSYGFGEIDFWANAAIVAGIFGTAFFEMAALMLALKTSTKARPVITNRKPATQTDTTTFIPLMQMNKGIDTYRHSTVSTLFSMVSPISPILTLVSPLVSPYSPYKKDDDLTYEEVFYNSAYDEGPSCFRISSRSSEFVPQRSLRLEWRDVKYKVSAGTTRQILRGVSGEIKPGEFVAIIGGSGAGKTTLLNVLASRITAGVTTGDIRINGRARNPRTWSSQIGFVQAEDCVFESLTVRQTLTYTALLKLSDSMTYKEKLERVESVIKRLGLSLCANQRLGGLNSRGVSNGEKKRCAIGQELLSHPSILFLDEPTSKLDASHAFQVVEIMAKDCKKTRSSVVMTIHQPRQEILNMFDRIIFMSNGMTTFSGTLEEAYMHFLSIGYPLPINENPADYIVDMSTLHMANAELHADSMKHIAALTEGWRKQEAFIYPPFRYKVLPPENDSASMIQPFAWKNYLKRAGILLHRELRLFFIDTPYLITIVAHVALLCFLYGWLLFKMPLTQAGIRSRIGLLYNIALERFAAGTVNVVRTTIETRPVILRERLNNVYTFQEFYPARLFVSLLGPTLQGAVLFGIIYVLTGLNASAYKIAIFYIIGTLGVICGNGVGTIVAAFADPSVVGTFIAMISFVASLFSGVLITQSAMPGFISWIPFINPLFYIINTWSQNEFDGKLIMGLEFSCPPVGSCLATGQQVIKFYGYDGSSLIGSLAALVVFAVFSNVVGAYLCARATSLRVKLPEPEQEKEE</sequence>
<dbReference type="GO" id="GO:0016887">
    <property type="term" value="F:ATP hydrolysis activity"/>
    <property type="evidence" value="ECO:0007669"/>
    <property type="project" value="InterPro"/>
</dbReference>
<evidence type="ECO:0000256" key="2">
    <source>
        <dbReference type="ARBA" id="ARBA00022448"/>
    </source>
</evidence>
<dbReference type="Pfam" id="PF01061">
    <property type="entry name" value="ABC2_membrane"/>
    <property type="match status" value="2"/>
</dbReference>
<feature type="transmembrane region" description="Helical" evidence="8">
    <location>
        <begin position="1276"/>
        <end position="1299"/>
    </location>
</feature>
<evidence type="ECO:0000256" key="5">
    <source>
        <dbReference type="ARBA" id="ARBA00022840"/>
    </source>
</evidence>
<keyword evidence="2" id="KW-0813">Transport</keyword>
<feature type="transmembrane region" description="Helical" evidence="8">
    <location>
        <begin position="1163"/>
        <end position="1185"/>
    </location>
</feature>
<keyword evidence="5" id="KW-0067">ATP-binding</keyword>
<dbReference type="GeneID" id="42006738"/>
<feature type="domain" description="ABC transporter" evidence="9">
    <location>
        <begin position="715"/>
        <end position="958"/>
    </location>
</feature>
<keyword evidence="3 8" id="KW-0812">Transmembrane</keyword>
<evidence type="ECO:0000313" key="11">
    <source>
        <dbReference type="Proteomes" id="UP000319731"/>
    </source>
</evidence>
<feature type="transmembrane region" description="Helical" evidence="8">
    <location>
        <begin position="1048"/>
        <end position="1069"/>
    </location>
</feature>
<dbReference type="InterPro" id="IPR003439">
    <property type="entry name" value="ABC_transporter-like_ATP-bd"/>
</dbReference>
<feature type="transmembrane region" description="Helical" evidence="8">
    <location>
        <begin position="526"/>
        <end position="544"/>
    </location>
</feature>
<dbReference type="EMBL" id="QEAO01000051">
    <property type="protein sequence ID" value="TPX31061.1"/>
    <property type="molecule type" value="Genomic_DNA"/>
</dbReference>
<feature type="transmembrane region" description="Helical" evidence="8">
    <location>
        <begin position="434"/>
        <end position="461"/>
    </location>
</feature>
<evidence type="ECO:0000256" key="1">
    <source>
        <dbReference type="ARBA" id="ARBA00004141"/>
    </source>
</evidence>
<keyword evidence="7 8" id="KW-0472">Membrane</keyword>
<evidence type="ECO:0000313" key="10">
    <source>
        <dbReference type="EMBL" id="TPX31061.1"/>
    </source>
</evidence>
<dbReference type="GO" id="GO:0140359">
    <property type="term" value="F:ABC-type transporter activity"/>
    <property type="evidence" value="ECO:0007669"/>
    <property type="project" value="InterPro"/>
</dbReference>
<dbReference type="SUPFAM" id="SSF52540">
    <property type="entry name" value="P-loop containing nucleoside triphosphate hydrolases"/>
    <property type="match status" value="2"/>
</dbReference>
<feature type="transmembrane region" description="Helical" evidence="8">
    <location>
        <begin position="1218"/>
        <end position="1236"/>
    </location>
</feature>
<dbReference type="Proteomes" id="UP000319731">
    <property type="component" value="Unassembled WGS sequence"/>
</dbReference>
<dbReference type="RefSeq" id="XP_031022578.1">
    <property type="nucleotide sequence ID" value="XM_031171441.1"/>
</dbReference>
<dbReference type="STRING" id="1806994.A0A507BV51"/>
<feature type="domain" description="ABC transporter" evidence="9">
    <location>
        <begin position="26"/>
        <end position="270"/>
    </location>
</feature>
<feature type="transmembrane region" description="Helical" evidence="8">
    <location>
        <begin position="393"/>
        <end position="414"/>
    </location>
</feature>
<keyword evidence="11" id="KW-1185">Reference proteome</keyword>
<dbReference type="InterPro" id="IPR050352">
    <property type="entry name" value="ABCG_transporters"/>
</dbReference>
<organism evidence="10 11">
    <name type="scientific">Synchytrium microbalum</name>
    <dbReference type="NCBI Taxonomy" id="1806994"/>
    <lineage>
        <taxon>Eukaryota</taxon>
        <taxon>Fungi</taxon>
        <taxon>Fungi incertae sedis</taxon>
        <taxon>Chytridiomycota</taxon>
        <taxon>Chytridiomycota incertae sedis</taxon>
        <taxon>Chytridiomycetes</taxon>
        <taxon>Synchytriales</taxon>
        <taxon>Synchytriaceae</taxon>
        <taxon>Synchytrium</taxon>
    </lineage>
</organism>
<gene>
    <name evidence="10" type="ORF">SmJEL517_g05515</name>
</gene>
<dbReference type="PROSITE" id="PS50893">
    <property type="entry name" value="ABC_TRANSPORTER_2"/>
    <property type="match status" value="2"/>
</dbReference>
<feature type="transmembrane region" description="Helical" evidence="8">
    <location>
        <begin position="1130"/>
        <end position="1151"/>
    </location>
</feature>
<dbReference type="Pfam" id="PF00005">
    <property type="entry name" value="ABC_tran"/>
    <property type="match status" value="2"/>
</dbReference>
<evidence type="ECO:0000259" key="9">
    <source>
        <dbReference type="PROSITE" id="PS50893"/>
    </source>
</evidence>
<dbReference type="InterPro" id="IPR013525">
    <property type="entry name" value="ABC2_TM"/>
</dbReference>
<keyword evidence="4" id="KW-0547">Nucleotide-binding</keyword>
<comment type="subcellular location">
    <subcellularLocation>
        <location evidence="1">Membrane</location>
        <topology evidence="1">Multi-pass membrane protein</topology>
    </subcellularLocation>
</comment>
<proteinExistence type="predicted"/>
<evidence type="ECO:0000256" key="4">
    <source>
        <dbReference type="ARBA" id="ARBA00022741"/>
    </source>
</evidence>
<feature type="transmembrane region" description="Helical" evidence="8">
    <location>
        <begin position="360"/>
        <end position="381"/>
    </location>
</feature>
<evidence type="ECO:0000256" key="6">
    <source>
        <dbReference type="ARBA" id="ARBA00022989"/>
    </source>
</evidence>
<dbReference type="OrthoDB" id="66620at2759"/>
<dbReference type="InterPro" id="IPR043926">
    <property type="entry name" value="ABCG_dom"/>
</dbReference>
<dbReference type="InterPro" id="IPR027417">
    <property type="entry name" value="P-loop_NTPase"/>
</dbReference>
<dbReference type="PANTHER" id="PTHR48041">
    <property type="entry name" value="ABC TRANSPORTER G FAMILY MEMBER 28"/>
    <property type="match status" value="1"/>
</dbReference>
<dbReference type="Gene3D" id="3.40.50.300">
    <property type="entry name" value="P-loop containing nucleotide triphosphate hydrolases"/>
    <property type="match status" value="2"/>
</dbReference>
<feature type="transmembrane region" description="Helical" evidence="8">
    <location>
        <begin position="499"/>
        <end position="519"/>
    </location>
</feature>
<dbReference type="PANTHER" id="PTHR48041:SF122">
    <property type="entry name" value="ABC TRANSPORTER DOMAIN-CONTAINING PROTEIN"/>
    <property type="match status" value="1"/>
</dbReference>
<dbReference type="SMART" id="SM00382">
    <property type="entry name" value="AAA"/>
    <property type="match status" value="2"/>
</dbReference>